<dbReference type="STRING" id="100884.GCA_000269565_00420"/>
<keyword evidence="4" id="KW-1185">Reference proteome</keyword>
<dbReference type="AlphaFoldDB" id="E7GDC4"/>
<dbReference type="EMBL" id="ADKX01000041">
    <property type="protein sequence ID" value="EFW03975.1"/>
    <property type="molecule type" value="Genomic_DNA"/>
</dbReference>
<proteinExistence type="predicted"/>
<dbReference type="HOGENOM" id="CLU_1115289_0_0_9"/>
<keyword evidence="1" id="KW-0812">Transmembrane</keyword>
<evidence type="ECO:0000256" key="1">
    <source>
        <dbReference type="SAM" id="Phobius"/>
    </source>
</evidence>
<keyword evidence="1" id="KW-0472">Membrane</keyword>
<feature type="transmembrane region" description="Helical" evidence="1">
    <location>
        <begin position="172"/>
        <end position="190"/>
    </location>
</feature>
<evidence type="ECO:0000313" key="3">
    <source>
        <dbReference type="EMBL" id="EFW03975.1"/>
    </source>
</evidence>
<feature type="transmembrane region" description="Helical" evidence="1">
    <location>
        <begin position="78"/>
        <end position="100"/>
    </location>
</feature>
<feature type="transmembrane region" description="Helical" evidence="1">
    <location>
        <begin position="146"/>
        <end position="166"/>
    </location>
</feature>
<reference evidence="3 4" key="1">
    <citation type="submission" date="2010-12" db="EMBL/GenBank/DDBJ databases">
        <title>The Genome Sequence of Coprobacillus sp. strain 29_1.</title>
        <authorList>
            <consortium name="The Broad Institute Genome Sequencing Platform"/>
            <person name="Earl A."/>
            <person name="Ward D."/>
            <person name="Feldgarden M."/>
            <person name="Gevers D."/>
            <person name="Daigneault M."/>
            <person name="Sibley C.D."/>
            <person name="White A."/>
            <person name="Strauss J."/>
            <person name="Allen-Vercoe E."/>
            <person name="Young S.K."/>
            <person name="Zeng Q."/>
            <person name="Gargeya S."/>
            <person name="Fitzgerald M."/>
            <person name="Haas B."/>
            <person name="Abouelleil A."/>
            <person name="Alvarado L."/>
            <person name="Arachchi H.M."/>
            <person name="Berlin A."/>
            <person name="Brown A."/>
            <person name="Chapman S.B."/>
            <person name="Chen Z."/>
            <person name="Dunbar C."/>
            <person name="Freedman E."/>
            <person name="Gearin G."/>
            <person name="Gellesch M."/>
            <person name="Goldberg J."/>
            <person name="Griggs A."/>
            <person name="Gujja S."/>
            <person name="Heilman E."/>
            <person name="Heiman D."/>
            <person name="Howarth C."/>
            <person name="Larson L."/>
            <person name="Lui A."/>
            <person name="MacDonald P.J.P."/>
            <person name="Mehta T."/>
            <person name="Montmayeur A."/>
            <person name="Murphy C."/>
            <person name="Neiman D."/>
            <person name="Pearson M."/>
            <person name="Priest M."/>
            <person name="Roberts A."/>
            <person name="Saif S."/>
            <person name="Shea T."/>
            <person name="Shenoy N."/>
            <person name="Sisk P."/>
            <person name="Stolte C."/>
            <person name="Sykes S."/>
            <person name="White J."/>
            <person name="Yandava C."/>
            <person name="Nusbaum C."/>
            <person name="Birren B."/>
        </authorList>
    </citation>
    <scope>NUCLEOTIDE SEQUENCE [LARGE SCALE GENOMIC DNA]</scope>
    <source>
        <strain evidence="3 4">29_1</strain>
    </source>
</reference>
<dbReference type="GO" id="GO:0004175">
    <property type="term" value="F:endopeptidase activity"/>
    <property type="evidence" value="ECO:0007669"/>
    <property type="project" value="UniProtKB-ARBA"/>
</dbReference>
<protein>
    <recommendedName>
        <fullName evidence="2">CAAX prenyl protease 2/Lysostaphin resistance protein A-like domain-containing protein</fullName>
    </recommendedName>
</protein>
<comment type="caution">
    <text evidence="3">The sequence shown here is derived from an EMBL/GenBank/DDBJ whole genome shotgun (WGS) entry which is preliminary data.</text>
</comment>
<dbReference type="Pfam" id="PF02517">
    <property type="entry name" value="Rce1-like"/>
    <property type="match status" value="1"/>
</dbReference>
<keyword evidence="1" id="KW-1133">Transmembrane helix</keyword>
<dbReference type="Proteomes" id="UP000003157">
    <property type="component" value="Unassembled WGS sequence"/>
</dbReference>
<dbReference type="InterPro" id="IPR003675">
    <property type="entry name" value="Rce1/LyrA-like_dom"/>
</dbReference>
<sequence length="217" mass="25176">MMILWFILIGLLSLYFIVSYKEKMKKREIIISLVLGMITMISNAFMAIFVCLAYLAAQVIMENHSQKMMLYHPAKKHELWKTLFFIFMMGGLLGCINVFLAMNSYSLQISFHLHFLFDALRAGIFEEIFFRMFLFALCLHITQSTYLNHTQVILSYFIMVLPHVLLHNSFSIDMMSVVILSLLFGLPFALMSRKINLLTAIGAHSFVDFIRFIMLGI</sequence>
<evidence type="ECO:0000313" key="4">
    <source>
        <dbReference type="Proteomes" id="UP000003157"/>
    </source>
</evidence>
<gene>
    <name evidence="3" type="ORF">HMPREF9488_02767</name>
</gene>
<accession>E7GDC4</accession>
<name>E7GDC4_9FIRM</name>
<organism evidence="3 4">
    <name type="scientific">Coprobacillus cateniformis</name>
    <dbReference type="NCBI Taxonomy" id="100884"/>
    <lineage>
        <taxon>Bacteria</taxon>
        <taxon>Bacillati</taxon>
        <taxon>Bacillota</taxon>
        <taxon>Erysipelotrichia</taxon>
        <taxon>Erysipelotrichales</taxon>
        <taxon>Coprobacillaceae</taxon>
        <taxon>Coprobacillus</taxon>
    </lineage>
</organism>
<feature type="transmembrane region" description="Helical" evidence="1">
    <location>
        <begin position="29"/>
        <end position="57"/>
    </location>
</feature>
<feature type="domain" description="CAAX prenyl protease 2/Lysostaphin resistance protein A-like" evidence="2">
    <location>
        <begin position="111"/>
        <end position="210"/>
    </location>
</feature>
<feature type="transmembrane region" description="Helical" evidence="1">
    <location>
        <begin position="120"/>
        <end position="139"/>
    </location>
</feature>
<dbReference type="eggNOG" id="ENOG5032RK1">
    <property type="taxonomic scope" value="Bacteria"/>
</dbReference>
<evidence type="ECO:0000259" key="2">
    <source>
        <dbReference type="Pfam" id="PF02517"/>
    </source>
</evidence>
<dbReference type="GO" id="GO:0080120">
    <property type="term" value="P:CAAX-box protein maturation"/>
    <property type="evidence" value="ECO:0007669"/>
    <property type="project" value="UniProtKB-ARBA"/>
</dbReference>